<dbReference type="SUPFAM" id="SSF160387">
    <property type="entry name" value="NosL/MerB-like"/>
    <property type="match status" value="1"/>
</dbReference>
<organism evidence="1 2">
    <name type="scientific">Rhodobacter xanthinilyticus</name>
    <dbReference type="NCBI Taxonomy" id="1850250"/>
    <lineage>
        <taxon>Bacteria</taxon>
        <taxon>Pseudomonadati</taxon>
        <taxon>Pseudomonadota</taxon>
        <taxon>Alphaproteobacteria</taxon>
        <taxon>Rhodobacterales</taxon>
        <taxon>Rhodobacter group</taxon>
        <taxon>Rhodobacter</taxon>
    </lineage>
</organism>
<dbReference type="PANTHER" id="PTHR41247">
    <property type="entry name" value="HTH-TYPE TRANSCRIPTIONAL REPRESSOR YCNK"/>
    <property type="match status" value="1"/>
</dbReference>
<gene>
    <name evidence="1" type="ORF">LPB142_06035</name>
</gene>
<protein>
    <submittedName>
        <fullName evidence="1">Nitrous oxide reductase accessory protein NosL</fullName>
    </submittedName>
</protein>
<accession>A0A1D9MGD7</accession>
<dbReference type="KEGG" id="rhp:LPB142_06035"/>
<dbReference type="PANTHER" id="PTHR41247:SF1">
    <property type="entry name" value="HTH-TYPE TRANSCRIPTIONAL REPRESSOR YCNK"/>
    <property type="match status" value="1"/>
</dbReference>
<name>A0A1D9MGD7_9RHOB</name>
<evidence type="ECO:0000313" key="1">
    <source>
        <dbReference type="EMBL" id="AOZ70917.1"/>
    </source>
</evidence>
<dbReference type="InterPro" id="IPR008719">
    <property type="entry name" value="N2O_reductase_NosL"/>
</dbReference>
<dbReference type="EMBL" id="CP017781">
    <property type="protein sequence ID" value="AOZ70917.1"/>
    <property type="molecule type" value="Genomic_DNA"/>
</dbReference>
<dbReference type="Proteomes" id="UP000176562">
    <property type="component" value="Chromosome"/>
</dbReference>
<proteinExistence type="predicted"/>
<dbReference type="STRING" id="1850250.LPB142_06035"/>
<dbReference type="AlphaFoldDB" id="A0A1D9MGD7"/>
<keyword evidence="2" id="KW-1185">Reference proteome</keyword>
<dbReference type="Gene3D" id="3.30.70.2050">
    <property type="match status" value="1"/>
</dbReference>
<evidence type="ECO:0000313" key="2">
    <source>
        <dbReference type="Proteomes" id="UP000176562"/>
    </source>
</evidence>
<reference evidence="1 2" key="1">
    <citation type="submission" date="2016-10" db="EMBL/GenBank/DDBJ databases">
        <title>Rhodobacter sp. LPB0142, isolated from sea water.</title>
        <authorList>
            <person name="Kim E."/>
            <person name="Yi H."/>
        </authorList>
    </citation>
    <scope>NUCLEOTIDE SEQUENCE [LARGE SCALE GENOMIC DNA]</scope>
    <source>
        <strain evidence="1 2">LPB0142</strain>
    </source>
</reference>
<sequence>MGSAAVFGLAPRGARAGAAAVDLPAPGPRDICPVCGMFVAKYPDWIATILFADGHAEHFDGAKDFFKYLNDMPKYAQGRSADQITTMGVTDYYGVTRVAAGEALYAAGSDVLGPMGHELVPLADAADAAEFMADHQGRRLMRFDEVTGAVLATLDAGDLDALGAAP</sequence>
<dbReference type="Pfam" id="PF05573">
    <property type="entry name" value="NosL"/>
    <property type="match status" value="1"/>
</dbReference>